<keyword evidence="6" id="KW-1185">Reference proteome</keyword>
<protein>
    <submittedName>
        <fullName evidence="5">TDP-glucose-4,6-dehydratase</fullName>
    </submittedName>
</protein>
<dbReference type="PANTHER" id="PTHR43103:SF5">
    <property type="entry name" value="4-EPIMERASE, PUTATIVE (AFU_ORTHOLOGUE AFUA_7G00360)-RELATED"/>
    <property type="match status" value="1"/>
</dbReference>
<feature type="domain" description="NAD-dependent epimerase/dehydratase" evidence="4">
    <location>
        <begin position="8"/>
        <end position="166"/>
    </location>
</feature>
<reference evidence="5 6" key="1">
    <citation type="submission" date="2019-07" db="EMBL/GenBank/DDBJ databases">
        <title>Whole genome shotgun sequence of Deinococcus cellulosilyticus NBRC 106333.</title>
        <authorList>
            <person name="Hosoyama A."/>
            <person name="Uohara A."/>
            <person name="Ohji S."/>
            <person name="Ichikawa N."/>
        </authorList>
    </citation>
    <scope>NUCLEOTIDE SEQUENCE [LARGE SCALE GENOMIC DNA]</scope>
    <source>
        <strain evidence="5 6">NBRC 106333</strain>
    </source>
</reference>
<dbReference type="Gene3D" id="3.40.50.720">
    <property type="entry name" value="NAD(P)-binding Rossmann-like Domain"/>
    <property type="match status" value="1"/>
</dbReference>
<accession>A0A511N0H8</accession>
<evidence type="ECO:0000313" key="6">
    <source>
        <dbReference type="Proteomes" id="UP000321306"/>
    </source>
</evidence>
<dbReference type="Pfam" id="PF01370">
    <property type="entry name" value="Epimerase"/>
    <property type="match status" value="1"/>
</dbReference>
<dbReference type="OrthoDB" id="9779902at2"/>
<gene>
    <name evidence="5" type="ORF">DC3_15720</name>
</gene>
<dbReference type="EMBL" id="BJXB01000005">
    <property type="protein sequence ID" value="GEM45937.1"/>
    <property type="molecule type" value="Genomic_DNA"/>
</dbReference>
<evidence type="ECO:0000313" key="5">
    <source>
        <dbReference type="EMBL" id="GEM45937.1"/>
    </source>
</evidence>
<dbReference type="Proteomes" id="UP000321306">
    <property type="component" value="Unassembled WGS sequence"/>
</dbReference>
<comment type="caution">
    <text evidence="5">The sequence shown here is derived from an EMBL/GenBank/DDBJ whole genome shotgun (WGS) entry which is preliminary data.</text>
</comment>
<name>A0A511N0H8_DEIC1</name>
<dbReference type="InterPro" id="IPR001509">
    <property type="entry name" value="Epimerase_deHydtase"/>
</dbReference>
<proteinExistence type="inferred from homology"/>
<sequence length="262" mass="29032">MKGQIRNVLITGASGNIGTVLHDGLSADFRLRLTDVKPVEFLRDGEEQVLCDLRDFDHVLQAMEGMDAVVHLGGIPHEAPFEDILAVNIIGTRNVYEAARLQGVKRVVFASSNHAIGFEPMDSFPDSSALFRPDTHYGISKVFGESLGRMYHDRYGLEVVCQRIGTFAETPTEMRHLCTWISFRDMVQLTRVCLNHPNPGFAIVYGLSGNTRNFADNRLAEQMGYHPQDNAEAFLSELLSAGHDLSELKVLRIGGSFAEPAL</sequence>
<dbReference type="PANTHER" id="PTHR43103">
    <property type="entry name" value="NUCLEOSIDE-DIPHOSPHATE-SUGAR EPIMERASE"/>
    <property type="match status" value="1"/>
</dbReference>
<dbReference type="InterPro" id="IPR036291">
    <property type="entry name" value="NAD(P)-bd_dom_sf"/>
</dbReference>
<keyword evidence="3" id="KW-0520">NAD</keyword>
<organism evidence="5 6">
    <name type="scientific">Deinococcus cellulosilyticus (strain DSM 18568 / NBRC 106333 / KACC 11606 / 5516J-15)</name>
    <dbReference type="NCBI Taxonomy" id="1223518"/>
    <lineage>
        <taxon>Bacteria</taxon>
        <taxon>Thermotogati</taxon>
        <taxon>Deinococcota</taxon>
        <taxon>Deinococci</taxon>
        <taxon>Deinococcales</taxon>
        <taxon>Deinococcaceae</taxon>
        <taxon>Deinococcus</taxon>
    </lineage>
</organism>
<keyword evidence="2" id="KW-0560">Oxidoreductase</keyword>
<dbReference type="SUPFAM" id="SSF51735">
    <property type="entry name" value="NAD(P)-binding Rossmann-fold domains"/>
    <property type="match status" value="1"/>
</dbReference>
<evidence type="ECO:0000259" key="4">
    <source>
        <dbReference type="Pfam" id="PF01370"/>
    </source>
</evidence>
<comment type="similarity">
    <text evidence="1">Belongs to the NAD(P)-dependent epimerase/dehydratase family.</text>
</comment>
<dbReference type="AlphaFoldDB" id="A0A511N0H8"/>
<evidence type="ECO:0000256" key="2">
    <source>
        <dbReference type="ARBA" id="ARBA00023002"/>
    </source>
</evidence>
<evidence type="ECO:0000256" key="3">
    <source>
        <dbReference type="ARBA" id="ARBA00023027"/>
    </source>
</evidence>
<evidence type="ECO:0000256" key="1">
    <source>
        <dbReference type="ARBA" id="ARBA00007637"/>
    </source>
</evidence>
<dbReference type="RefSeq" id="WP_146883668.1">
    <property type="nucleotide sequence ID" value="NZ_BJXB01000005.1"/>
</dbReference>
<dbReference type="GO" id="GO:0016491">
    <property type="term" value="F:oxidoreductase activity"/>
    <property type="evidence" value="ECO:0007669"/>
    <property type="project" value="UniProtKB-KW"/>
</dbReference>